<sequence length="84" mass="8582">MQIGMLKLAGMKDQHCASKLTQALKAVNGVNDASVSLADSKATVSYDEDLVSTQRLHVAITDAGYSVAKPAHGEDGNCCGGCGG</sequence>
<dbReference type="RefSeq" id="WP_073102999.1">
    <property type="nucleotide sequence ID" value="NZ_FQXE01000004.1"/>
</dbReference>
<dbReference type="SUPFAM" id="SSF55008">
    <property type="entry name" value="HMA, heavy metal-associated domain"/>
    <property type="match status" value="1"/>
</dbReference>
<evidence type="ECO:0000313" key="3">
    <source>
        <dbReference type="EMBL" id="SHH73203.1"/>
    </source>
</evidence>
<dbReference type="FunFam" id="3.30.70.100:FF:000001">
    <property type="entry name" value="ATPase copper transporting beta"/>
    <property type="match status" value="1"/>
</dbReference>
<dbReference type="InterPro" id="IPR006121">
    <property type="entry name" value="HMA_dom"/>
</dbReference>
<dbReference type="EMBL" id="FQXE01000004">
    <property type="protein sequence ID" value="SHH73203.1"/>
    <property type="molecule type" value="Genomic_DNA"/>
</dbReference>
<evidence type="ECO:0000313" key="4">
    <source>
        <dbReference type="Proteomes" id="UP000184226"/>
    </source>
</evidence>
<reference evidence="3 4" key="1">
    <citation type="submission" date="2016-11" db="EMBL/GenBank/DDBJ databases">
        <authorList>
            <person name="Jaros S."/>
            <person name="Januszkiewicz K."/>
            <person name="Wedrychowicz H."/>
        </authorList>
    </citation>
    <scope>NUCLEOTIDE SEQUENCE [LARGE SCALE GENOMIC DNA]</scope>
    <source>
        <strain evidence="3 4">CGMCC 1.10190</strain>
    </source>
</reference>
<dbReference type="GO" id="GO:0046872">
    <property type="term" value="F:metal ion binding"/>
    <property type="evidence" value="ECO:0007669"/>
    <property type="project" value="UniProtKB-KW"/>
</dbReference>
<protein>
    <submittedName>
        <fullName evidence="3">Copper chaperone CopZ</fullName>
    </submittedName>
</protein>
<name>A0A1M5VE48_9BURK</name>
<dbReference type="AlphaFoldDB" id="A0A1M5VE48"/>
<dbReference type="Pfam" id="PF00403">
    <property type="entry name" value="HMA"/>
    <property type="match status" value="1"/>
</dbReference>
<dbReference type="Gene3D" id="3.30.70.100">
    <property type="match status" value="1"/>
</dbReference>
<proteinExistence type="predicted"/>
<dbReference type="Proteomes" id="UP000184226">
    <property type="component" value="Unassembled WGS sequence"/>
</dbReference>
<keyword evidence="4" id="KW-1185">Reference proteome</keyword>
<keyword evidence="1" id="KW-0479">Metal-binding</keyword>
<dbReference type="PANTHER" id="PTHR46594:SF4">
    <property type="entry name" value="P-TYPE CATION-TRANSPORTING ATPASE"/>
    <property type="match status" value="1"/>
</dbReference>
<dbReference type="STRING" id="658167.SAMN04488135_104339"/>
<dbReference type="CDD" id="cd00371">
    <property type="entry name" value="HMA"/>
    <property type="match status" value="1"/>
</dbReference>
<dbReference type="OrthoDB" id="8689139at2"/>
<dbReference type="PANTHER" id="PTHR46594">
    <property type="entry name" value="P-TYPE CATION-TRANSPORTING ATPASE"/>
    <property type="match status" value="1"/>
</dbReference>
<gene>
    <name evidence="3" type="ORF">SAMN04488135_104339</name>
</gene>
<organism evidence="3 4">
    <name type="scientific">Pollutimonas bauzanensis</name>
    <dbReference type="NCBI Taxonomy" id="658167"/>
    <lineage>
        <taxon>Bacteria</taxon>
        <taxon>Pseudomonadati</taxon>
        <taxon>Pseudomonadota</taxon>
        <taxon>Betaproteobacteria</taxon>
        <taxon>Burkholderiales</taxon>
        <taxon>Alcaligenaceae</taxon>
        <taxon>Pollutimonas</taxon>
    </lineage>
</organism>
<feature type="domain" description="HMA" evidence="2">
    <location>
        <begin position="2"/>
        <end position="68"/>
    </location>
</feature>
<dbReference type="InterPro" id="IPR036163">
    <property type="entry name" value="HMA_dom_sf"/>
</dbReference>
<accession>A0A1M5VE48</accession>
<evidence type="ECO:0000259" key="2">
    <source>
        <dbReference type="PROSITE" id="PS50846"/>
    </source>
</evidence>
<evidence type="ECO:0000256" key="1">
    <source>
        <dbReference type="ARBA" id="ARBA00022723"/>
    </source>
</evidence>
<dbReference type="PROSITE" id="PS50846">
    <property type="entry name" value="HMA_2"/>
    <property type="match status" value="1"/>
</dbReference>